<keyword evidence="2" id="KW-1185">Reference proteome</keyword>
<dbReference type="STRING" id="1049789.LEP1GSC050_4146"/>
<name>T0GG66_9LEPT</name>
<gene>
    <name evidence="1" type="ORF">LEP1GSC050_4146</name>
</gene>
<sequence length="281" mass="32099">MNLIRTLFNSKEFSIKFPAYYDNRELLLSLIENVFDYLPDSENKIANQSLDQIHSFLWEIQLMHLLKYQGYELQRGGLEGPDIICKKDGKTFLIECMLVENWEKGGRGNAYYSSHEEDKILKYTGAIVEKGKQFEKWSEKKLIPANSIRIIAIGGALQSLSDIHTGIPDIVKSVYPIGNSYYSVPLDGPERYLVNHEPRNRIIKVSGAEIPTDLFLKEKFQNISGLIYNPYSILQRDVSEGKGYIVVSNHGAEESIPINLIIGSLFYYIDDKGNLRHKSVE</sequence>
<reference evidence="1" key="1">
    <citation type="submission" date="2013-05" db="EMBL/GenBank/DDBJ databases">
        <authorList>
            <person name="Harkins D.M."/>
            <person name="Durkin A.S."/>
            <person name="Brinkac L.M."/>
            <person name="Haft D.H."/>
            <person name="Selengut J.D."/>
            <person name="Sanka R."/>
            <person name="DePew J."/>
            <person name="Purushe J."/>
            <person name="Hartskeerl R.A."/>
            <person name="Ahmed A."/>
            <person name="van der Linden H."/>
            <person name="Goris M.G.A."/>
            <person name="Vinetz J.M."/>
            <person name="Sutton G.G."/>
            <person name="Nierman W.C."/>
            <person name="Fouts D.E."/>
        </authorList>
    </citation>
    <scope>NUCLEOTIDE SEQUENCE [LARGE SCALE GENOMIC DNA]</scope>
    <source>
        <strain evidence="1">5399</strain>
    </source>
</reference>
<evidence type="ECO:0000313" key="2">
    <source>
        <dbReference type="Proteomes" id="UP000015454"/>
    </source>
</evidence>
<organism evidence="1 2">
    <name type="scientific">Leptospira broomii serovar Hurstbridge str. 5399</name>
    <dbReference type="NCBI Taxonomy" id="1049789"/>
    <lineage>
        <taxon>Bacteria</taxon>
        <taxon>Pseudomonadati</taxon>
        <taxon>Spirochaetota</taxon>
        <taxon>Spirochaetia</taxon>
        <taxon>Leptospirales</taxon>
        <taxon>Leptospiraceae</taxon>
        <taxon>Leptospira</taxon>
    </lineage>
</organism>
<dbReference type="EMBL" id="AHMO02000008">
    <property type="protein sequence ID" value="EQA45839.1"/>
    <property type="molecule type" value="Genomic_DNA"/>
</dbReference>
<dbReference type="Proteomes" id="UP000015454">
    <property type="component" value="Unassembled WGS sequence"/>
</dbReference>
<evidence type="ECO:0000313" key="1">
    <source>
        <dbReference type="EMBL" id="EQA45839.1"/>
    </source>
</evidence>
<dbReference type="AlphaFoldDB" id="T0GG66"/>
<accession>T0GG66</accession>
<comment type="caution">
    <text evidence="1">The sequence shown here is derived from an EMBL/GenBank/DDBJ whole genome shotgun (WGS) entry which is preliminary data.</text>
</comment>
<protein>
    <submittedName>
        <fullName evidence="1">Uncharacterized protein</fullName>
    </submittedName>
</protein>
<proteinExistence type="predicted"/>